<dbReference type="EMBL" id="JAOWKW010000001">
    <property type="protein sequence ID" value="MCV2877620.1"/>
    <property type="molecule type" value="Genomic_DNA"/>
</dbReference>
<keyword evidence="2" id="KW-1185">Reference proteome</keyword>
<sequence>MVVRLTWSPRVIADSQRIYRSDAPFTAETLPSPLDTISASASEYIDPTAEAGTDYWYAVAAVSGARIALSEVLAVTAAGSPPVYDPFTAEVGQVLALNIYKIPDDAVQVGQVLGLIIYKETA</sequence>
<dbReference type="RefSeq" id="WP_263846905.1">
    <property type="nucleotide sequence ID" value="NZ_JAOWKW010000001.1"/>
</dbReference>
<dbReference type="Gene3D" id="2.60.40.10">
    <property type="entry name" value="Immunoglobulins"/>
    <property type="match status" value="1"/>
</dbReference>
<reference evidence="1 2" key="1">
    <citation type="submission" date="2022-10" db="EMBL/GenBank/DDBJ databases">
        <title>Sinirhodobacter sp. nov., isolated from ocean surface sediments.</title>
        <authorList>
            <person name="He W."/>
            <person name="Wang L."/>
            <person name="Zhang D.-F."/>
        </authorList>
    </citation>
    <scope>NUCLEOTIDE SEQUENCE [LARGE SCALE GENOMIC DNA]</scope>
    <source>
        <strain evidence="1 2">WL0115</strain>
    </source>
</reference>
<protein>
    <submittedName>
        <fullName evidence="1">Uncharacterized protein</fullName>
    </submittedName>
</protein>
<comment type="caution">
    <text evidence="1">The sequence shown here is derived from an EMBL/GenBank/DDBJ whole genome shotgun (WGS) entry which is preliminary data.</text>
</comment>
<dbReference type="Proteomes" id="UP001526166">
    <property type="component" value="Unassembled WGS sequence"/>
</dbReference>
<accession>A0ABT2ZWD8</accession>
<name>A0ABT2ZWD8_9RHOB</name>
<proteinExistence type="predicted"/>
<gene>
    <name evidence="1" type="ORF">OE699_02040</name>
</gene>
<dbReference type="InterPro" id="IPR013783">
    <property type="entry name" value="Ig-like_fold"/>
</dbReference>
<organism evidence="1 2">
    <name type="scientific">Sedimentimonas flavescens</name>
    <dbReference type="NCBI Taxonomy" id="2851012"/>
    <lineage>
        <taxon>Bacteria</taxon>
        <taxon>Pseudomonadati</taxon>
        <taxon>Pseudomonadota</taxon>
        <taxon>Alphaproteobacteria</taxon>
        <taxon>Rhodobacterales</taxon>
        <taxon>Rhodobacter group</taxon>
        <taxon>Sedimentimonas</taxon>
    </lineage>
</organism>
<evidence type="ECO:0000313" key="2">
    <source>
        <dbReference type="Proteomes" id="UP001526166"/>
    </source>
</evidence>
<evidence type="ECO:0000313" key="1">
    <source>
        <dbReference type="EMBL" id="MCV2877620.1"/>
    </source>
</evidence>